<dbReference type="eggNOG" id="KOG1838">
    <property type="taxonomic scope" value="Eukaryota"/>
</dbReference>
<dbReference type="PaxDb" id="3827-XP_004496353.1"/>
<name>A0A1S2XY26_CICAR</name>
<keyword evidence="2" id="KW-0812">Transmembrane</keyword>
<dbReference type="GO" id="GO:0034338">
    <property type="term" value="F:short-chain carboxylesterase activity"/>
    <property type="evidence" value="ECO:0007669"/>
    <property type="project" value="TreeGrafter"/>
</dbReference>
<dbReference type="InterPro" id="IPR000952">
    <property type="entry name" value="AB_hydrolase_4_CS"/>
</dbReference>
<dbReference type="PANTHER" id="PTHR10794">
    <property type="entry name" value="ABHYDROLASE DOMAIN-CONTAINING PROTEIN"/>
    <property type="match status" value="1"/>
</dbReference>
<evidence type="ECO:0000256" key="1">
    <source>
        <dbReference type="ARBA" id="ARBA00010884"/>
    </source>
</evidence>
<dbReference type="InterPro" id="IPR029058">
    <property type="entry name" value="AB_hydrolase_fold"/>
</dbReference>
<evidence type="ECO:0000313" key="4">
    <source>
        <dbReference type="Proteomes" id="UP000087171"/>
    </source>
</evidence>
<feature type="transmembrane region" description="Helical" evidence="2">
    <location>
        <begin position="540"/>
        <end position="563"/>
    </location>
</feature>
<sequence>MDCNCSNLQLIPPSPSNNYKLLFQSLSQIPIHHYALATAFALICFLYNFLEIHFLQDLFTAFSGSAVDFTYNSSSQIYDAVVSKCRILQGRYSVTPWLSSPHLQTVFLNFFGNPPIFKYKRQLFNTPDGGTIALDWLTYSDVCGSTFHVNDDVTKDGSTPIVVVIPGLTSDSSSPYLKHLAYHTAKRGWKVVISNHRGLGGVSITSDCFYNAGWTEDARTVVNYVHKKNPEAPLFLIGTSIGANVLVKYLGEDGENIPVAGAVAICSPWDLLIGDRFITRKRVQKFYDKALAVGLQGYAKLHQPLFARLANWEGIEKSLSIRDFDNHATRIVGNYETVDTYYRRCSSSIYVQSVLIPLLCISALDDPLCTREAIPWDECRANKNVVLATVKHGGHLAFFEGITASRLWWVGAANEFLDVLLSSPFKHVQKKISTPNKLLDSSIDQGPYLNITEDGMVAASNNEPTTDDAEEIHVRQDTHHVGRDRVPVKKKQNELVTNTGSGGSSCNAQTASAHNPVPLDVLTPLKRYVGQLSRQNRLSIWLLVYIAITTSWPLVGSALSLVFGKRLRR</sequence>
<evidence type="ECO:0000259" key="3">
    <source>
        <dbReference type="Pfam" id="PF00561"/>
    </source>
</evidence>
<dbReference type="GO" id="GO:0047372">
    <property type="term" value="F:monoacylglycerol lipase activity"/>
    <property type="evidence" value="ECO:0007669"/>
    <property type="project" value="TreeGrafter"/>
</dbReference>
<keyword evidence="2" id="KW-1133">Transmembrane helix</keyword>
<comment type="similarity">
    <text evidence="1">Belongs to the AB hydrolase superfamily. AB hydrolase 4 family.</text>
</comment>
<evidence type="ECO:0000256" key="2">
    <source>
        <dbReference type="SAM" id="Phobius"/>
    </source>
</evidence>
<feature type="transmembrane region" description="Helical" evidence="2">
    <location>
        <begin position="31"/>
        <end position="50"/>
    </location>
</feature>
<dbReference type="RefSeq" id="XP_004496353.1">
    <property type="nucleotide sequence ID" value="XM_004496296.3"/>
</dbReference>
<dbReference type="Gene3D" id="3.40.50.1820">
    <property type="entry name" value="alpha/beta hydrolase"/>
    <property type="match status" value="1"/>
</dbReference>
<organism evidence="4 5">
    <name type="scientific">Cicer arietinum</name>
    <name type="common">Chickpea</name>
    <name type="synonym">Garbanzo</name>
    <dbReference type="NCBI Taxonomy" id="3827"/>
    <lineage>
        <taxon>Eukaryota</taxon>
        <taxon>Viridiplantae</taxon>
        <taxon>Streptophyta</taxon>
        <taxon>Embryophyta</taxon>
        <taxon>Tracheophyta</taxon>
        <taxon>Spermatophyta</taxon>
        <taxon>Magnoliopsida</taxon>
        <taxon>eudicotyledons</taxon>
        <taxon>Gunneridae</taxon>
        <taxon>Pentapetalae</taxon>
        <taxon>rosids</taxon>
        <taxon>fabids</taxon>
        <taxon>Fabales</taxon>
        <taxon>Fabaceae</taxon>
        <taxon>Papilionoideae</taxon>
        <taxon>50 kb inversion clade</taxon>
        <taxon>NPAAA clade</taxon>
        <taxon>Hologalegina</taxon>
        <taxon>IRL clade</taxon>
        <taxon>Cicereae</taxon>
        <taxon>Cicer</taxon>
    </lineage>
</organism>
<dbReference type="GeneID" id="101514452"/>
<gene>
    <name evidence="5" type="primary">LOC101514452</name>
</gene>
<dbReference type="KEGG" id="cam:101514452"/>
<reference evidence="5" key="2">
    <citation type="submission" date="2025-08" db="UniProtKB">
        <authorList>
            <consortium name="RefSeq"/>
        </authorList>
    </citation>
    <scope>IDENTIFICATION</scope>
    <source>
        <tissue evidence="5">Etiolated seedlings</tissue>
    </source>
</reference>
<dbReference type="PANTHER" id="PTHR10794:SF63">
    <property type="entry name" value="ALPHA_BETA HYDROLASE 1, ISOFORM A"/>
    <property type="match status" value="1"/>
</dbReference>
<proteinExistence type="inferred from homology"/>
<dbReference type="Proteomes" id="UP000087171">
    <property type="component" value="Chromosome Ca4"/>
</dbReference>
<dbReference type="PROSITE" id="PS01133">
    <property type="entry name" value="UPF0017"/>
    <property type="match status" value="1"/>
</dbReference>
<protein>
    <submittedName>
        <fullName evidence="5">Embryogenesis-associated protein EMB8-like</fullName>
    </submittedName>
</protein>
<dbReference type="AlphaFoldDB" id="A0A1S2XY26"/>
<dbReference type="Pfam" id="PF00561">
    <property type="entry name" value="Abhydrolase_1"/>
    <property type="match status" value="1"/>
</dbReference>
<keyword evidence="4" id="KW-1185">Reference proteome</keyword>
<reference evidence="4" key="1">
    <citation type="journal article" date="2013" name="Nat. Biotechnol.">
        <title>Draft genome sequence of chickpea (Cicer arietinum) provides a resource for trait improvement.</title>
        <authorList>
            <person name="Varshney R.K."/>
            <person name="Song C."/>
            <person name="Saxena R.K."/>
            <person name="Azam S."/>
            <person name="Yu S."/>
            <person name="Sharpe A.G."/>
            <person name="Cannon S."/>
            <person name="Baek J."/>
            <person name="Rosen B.D."/>
            <person name="Tar'an B."/>
            <person name="Millan T."/>
            <person name="Zhang X."/>
            <person name="Ramsay L.D."/>
            <person name="Iwata A."/>
            <person name="Wang Y."/>
            <person name="Nelson W."/>
            <person name="Farmer A.D."/>
            <person name="Gaur P.M."/>
            <person name="Soderlund C."/>
            <person name="Penmetsa R.V."/>
            <person name="Xu C."/>
            <person name="Bharti A.K."/>
            <person name="He W."/>
            <person name="Winter P."/>
            <person name="Zhao S."/>
            <person name="Hane J.K."/>
            <person name="Carrasquilla-Garcia N."/>
            <person name="Condie J.A."/>
            <person name="Upadhyaya H.D."/>
            <person name="Luo M.C."/>
            <person name="Thudi M."/>
            <person name="Gowda C.L."/>
            <person name="Singh N.P."/>
            <person name="Lichtenzveig J."/>
            <person name="Gali K.K."/>
            <person name="Rubio J."/>
            <person name="Nadarajan N."/>
            <person name="Dolezel J."/>
            <person name="Bansal K.C."/>
            <person name="Xu X."/>
            <person name="Edwards D."/>
            <person name="Zhang G."/>
            <person name="Kahl G."/>
            <person name="Gil J."/>
            <person name="Singh K.B."/>
            <person name="Datta S.K."/>
            <person name="Jackson S.A."/>
            <person name="Wang J."/>
            <person name="Cook D.R."/>
        </authorList>
    </citation>
    <scope>NUCLEOTIDE SEQUENCE [LARGE SCALE GENOMIC DNA]</scope>
    <source>
        <strain evidence="4">cv. CDC Frontier</strain>
    </source>
</reference>
<dbReference type="FunFam" id="3.40.50.1820:FF:000071">
    <property type="entry name" value="Embryogenesis-associated protein EMB8"/>
    <property type="match status" value="1"/>
</dbReference>
<dbReference type="InterPro" id="IPR050960">
    <property type="entry name" value="AB_hydrolase_4_sf"/>
</dbReference>
<dbReference type="SUPFAM" id="SSF53474">
    <property type="entry name" value="alpha/beta-Hydrolases"/>
    <property type="match status" value="1"/>
</dbReference>
<dbReference type="InterPro" id="IPR000073">
    <property type="entry name" value="AB_hydrolase_1"/>
</dbReference>
<evidence type="ECO:0000313" key="5">
    <source>
        <dbReference type="RefSeq" id="XP_004496353.1"/>
    </source>
</evidence>
<dbReference type="OrthoDB" id="247542at2759"/>
<accession>A0A1S2XY26</accession>
<feature type="domain" description="AB hydrolase-1" evidence="3">
    <location>
        <begin position="160"/>
        <end position="401"/>
    </location>
</feature>
<keyword evidence="2" id="KW-0472">Membrane</keyword>